<protein>
    <submittedName>
        <fullName evidence="2">Uncharacterized protein</fullName>
    </submittedName>
</protein>
<evidence type="ECO:0000256" key="1">
    <source>
        <dbReference type="SAM" id="SignalP"/>
    </source>
</evidence>
<gene>
    <name evidence="2" type="primary">OSJNBb0081F12.15</name>
</gene>
<evidence type="ECO:0000313" key="2">
    <source>
        <dbReference type="EMBL" id="AAM01015.1"/>
    </source>
</evidence>
<reference evidence="3" key="1">
    <citation type="journal article" date="2005" name="Nature">
        <title>The map-based sequence of the rice genome.</title>
        <authorList>
            <consortium name="International rice genome sequencing project (IRGSP)"/>
            <person name="Matsumoto T."/>
            <person name="Wu J."/>
            <person name="Kanamori H."/>
            <person name="Katayose Y."/>
            <person name="Fujisawa M."/>
            <person name="Namiki N."/>
            <person name="Mizuno H."/>
            <person name="Yamamoto K."/>
            <person name="Antonio B.A."/>
            <person name="Baba T."/>
            <person name="Sakata K."/>
            <person name="Nagamura Y."/>
            <person name="Aoki H."/>
            <person name="Arikawa K."/>
            <person name="Arita K."/>
            <person name="Bito T."/>
            <person name="Chiden Y."/>
            <person name="Fujitsuka N."/>
            <person name="Fukunaka R."/>
            <person name="Hamada M."/>
            <person name="Harada C."/>
            <person name="Hayashi A."/>
            <person name="Hijishita S."/>
            <person name="Honda M."/>
            <person name="Hosokawa S."/>
            <person name="Ichikawa Y."/>
            <person name="Idonuma A."/>
            <person name="Iijima M."/>
            <person name="Ikeda M."/>
            <person name="Ikeno M."/>
            <person name="Ito K."/>
            <person name="Ito S."/>
            <person name="Ito T."/>
            <person name="Ito Y."/>
            <person name="Ito Y."/>
            <person name="Iwabuchi A."/>
            <person name="Kamiya K."/>
            <person name="Karasawa W."/>
            <person name="Kurita K."/>
            <person name="Katagiri S."/>
            <person name="Kikuta A."/>
            <person name="Kobayashi H."/>
            <person name="Kobayashi N."/>
            <person name="Machita K."/>
            <person name="Maehara T."/>
            <person name="Masukawa M."/>
            <person name="Mizubayashi T."/>
            <person name="Mukai Y."/>
            <person name="Nagasaki H."/>
            <person name="Nagata Y."/>
            <person name="Naito S."/>
            <person name="Nakashima M."/>
            <person name="Nakama Y."/>
            <person name="Nakamichi Y."/>
            <person name="Nakamura M."/>
            <person name="Meguro A."/>
            <person name="Negishi M."/>
            <person name="Ohta I."/>
            <person name="Ohta T."/>
            <person name="Okamoto M."/>
            <person name="Ono N."/>
            <person name="Saji S."/>
            <person name="Sakaguchi M."/>
            <person name="Sakai K."/>
            <person name="Shibata M."/>
            <person name="Shimokawa T."/>
            <person name="Song J."/>
            <person name="Takazaki Y."/>
            <person name="Terasawa K."/>
            <person name="Tsugane M."/>
            <person name="Tsuji K."/>
            <person name="Ueda S."/>
            <person name="Waki K."/>
            <person name="Yamagata H."/>
            <person name="Yamamoto M."/>
            <person name="Yamamoto S."/>
            <person name="Yamane H."/>
            <person name="Yoshiki S."/>
            <person name="Yoshihara R."/>
            <person name="Yukawa K."/>
            <person name="Zhong H."/>
            <person name="Yano M."/>
            <person name="Yuan Q."/>
            <person name="Ouyang S."/>
            <person name="Liu J."/>
            <person name="Jones K.M."/>
            <person name="Gansberger K."/>
            <person name="Moffat K."/>
            <person name="Hill J."/>
            <person name="Bera J."/>
            <person name="Fadrosh D."/>
            <person name="Jin S."/>
            <person name="Johri S."/>
            <person name="Kim M."/>
            <person name="Overton L."/>
            <person name="Reardon M."/>
            <person name="Tsitrin T."/>
            <person name="Vuong H."/>
            <person name="Weaver B."/>
            <person name="Ciecko A."/>
            <person name="Tallon L."/>
            <person name="Jackson J."/>
            <person name="Pai G."/>
            <person name="Aken S.V."/>
            <person name="Utterback T."/>
            <person name="Reidmuller S."/>
            <person name="Feldblyum T."/>
            <person name="Hsiao J."/>
            <person name="Zismann V."/>
            <person name="Iobst S."/>
            <person name="de Vazeille A.R."/>
            <person name="Buell C.R."/>
            <person name="Ying K."/>
            <person name="Li Y."/>
            <person name="Lu T."/>
            <person name="Huang Y."/>
            <person name="Zhao Q."/>
            <person name="Feng Q."/>
            <person name="Zhang L."/>
            <person name="Zhu J."/>
            <person name="Weng Q."/>
            <person name="Mu J."/>
            <person name="Lu Y."/>
            <person name="Fan D."/>
            <person name="Liu Y."/>
            <person name="Guan J."/>
            <person name="Zhang Y."/>
            <person name="Yu S."/>
            <person name="Liu X."/>
            <person name="Zhang Y."/>
            <person name="Hong G."/>
            <person name="Han B."/>
            <person name="Choisne N."/>
            <person name="Demange N."/>
            <person name="Orjeda G."/>
            <person name="Samain S."/>
            <person name="Cattolico L."/>
            <person name="Pelletier E."/>
            <person name="Couloux A."/>
            <person name="Segurens B."/>
            <person name="Wincker P."/>
            <person name="D'Hont A."/>
            <person name="Scarpelli C."/>
            <person name="Weissenbach J."/>
            <person name="Salanoubat M."/>
            <person name="Quetier F."/>
            <person name="Yu Y."/>
            <person name="Kim H.R."/>
            <person name="Rambo T."/>
            <person name="Currie J."/>
            <person name="Collura K."/>
            <person name="Luo M."/>
            <person name="Yang T."/>
            <person name="Ammiraju J.S.S."/>
            <person name="Engler F."/>
            <person name="Soderlund C."/>
            <person name="Wing R.A."/>
            <person name="Palmer L.E."/>
            <person name="de la Bastide M."/>
            <person name="Spiegel L."/>
            <person name="Nascimento L."/>
            <person name="Zutavern T."/>
            <person name="O'Shaughnessy A."/>
            <person name="Dike S."/>
            <person name="Dedhia N."/>
            <person name="Preston R."/>
            <person name="Balija V."/>
            <person name="McCombie W.R."/>
            <person name="Chow T."/>
            <person name="Chen H."/>
            <person name="Chung M."/>
            <person name="Chen C."/>
            <person name="Shaw J."/>
            <person name="Wu H."/>
            <person name="Hsiao K."/>
            <person name="Chao Y."/>
            <person name="Chu M."/>
            <person name="Cheng C."/>
            <person name="Hour A."/>
            <person name="Lee P."/>
            <person name="Lin S."/>
            <person name="Lin Y."/>
            <person name="Liou J."/>
            <person name="Liu S."/>
            <person name="Hsing Y."/>
            <person name="Raghuvanshi S."/>
            <person name="Mohanty A."/>
            <person name="Bharti A.K."/>
            <person name="Gaur A."/>
            <person name="Gupta V."/>
            <person name="Kumar D."/>
            <person name="Ravi V."/>
            <person name="Vij S."/>
            <person name="Kapur A."/>
            <person name="Khurana P."/>
            <person name="Khurana P."/>
            <person name="Khurana J.P."/>
            <person name="Tyagi A.K."/>
            <person name="Gaikwad K."/>
            <person name="Singh A."/>
            <person name="Dalal V."/>
            <person name="Srivastava S."/>
            <person name="Dixit A."/>
            <person name="Pal A.K."/>
            <person name="Ghazi I.A."/>
            <person name="Yadav M."/>
            <person name="Pandit A."/>
            <person name="Bhargava A."/>
            <person name="Sureshbabu K."/>
            <person name="Batra K."/>
            <person name="Sharma T.R."/>
            <person name="Mohapatra T."/>
            <person name="Singh N.K."/>
            <person name="Messing J."/>
            <person name="Nelson A.B."/>
            <person name="Fuks G."/>
            <person name="Kavchok S."/>
            <person name="Keizer G."/>
            <person name="Linton E."/>
            <person name="Llaca V."/>
            <person name="Song R."/>
            <person name="Tanyolac B."/>
            <person name="Young S."/>
            <person name="Ho-Il K."/>
            <person name="Hahn J.H."/>
            <person name="Sangsakoo G."/>
            <person name="Vanavichit A."/>
            <person name="de Mattos Luiz.A.T."/>
            <person name="Zimmer P.D."/>
            <person name="Malone G."/>
            <person name="Dellagostin O."/>
            <person name="de Oliveira A.C."/>
            <person name="Bevan M."/>
            <person name="Bancroft I."/>
            <person name="Minx P."/>
            <person name="Cordum H."/>
            <person name="Wilson R."/>
            <person name="Cheng Z."/>
            <person name="Jin W."/>
            <person name="Jiang J."/>
            <person name="Leong S.A."/>
            <person name="Iwama H."/>
            <person name="Gojobori T."/>
            <person name="Itoh T."/>
            <person name="Niimura Y."/>
            <person name="Fujii Y."/>
            <person name="Habara T."/>
            <person name="Sakai H."/>
            <person name="Sato Y."/>
            <person name="Wilson G."/>
            <person name="Kumar K."/>
            <person name="McCouch S."/>
            <person name="Juretic N."/>
            <person name="Hoen D."/>
            <person name="Wright S."/>
            <person name="Bruskiewich R."/>
            <person name="Bureau T."/>
            <person name="Miyao A."/>
            <person name="Hirochika H."/>
            <person name="Nishikawa T."/>
            <person name="Kadowaki K."/>
            <person name="Sugiura M."/>
            <person name="Burr B."/>
            <person name="Sasaki T."/>
        </authorList>
    </citation>
    <scope>NUCLEOTIDE SEQUENCE [LARGE SCALE GENOMIC DNA]</scope>
    <source>
        <strain evidence="3">cv. Nipponbare</strain>
    </source>
</reference>
<proteinExistence type="predicted"/>
<keyword evidence="1" id="KW-0732">Signal</keyword>
<dbReference type="Proteomes" id="UP000000763">
    <property type="component" value="Chromosome 10"/>
</dbReference>
<dbReference type="EMBL" id="AC090488">
    <property type="protein sequence ID" value="AAM01015.1"/>
    <property type="molecule type" value="Genomic_DNA"/>
</dbReference>
<feature type="chain" id="PRO_5004315738" evidence="1">
    <location>
        <begin position="25"/>
        <end position="123"/>
    </location>
</feature>
<sequence length="123" mass="13718">MESAMRRKMAVVVMSVLMMAAAAAANYAAEPEEDCATQTTYFTNCLRRGIREGCCGVVKNHWCLCQVKREAEVKCIPGRRCDVPKALKIADMDLPCMRNLRQRLKITHNPSRTGKLVDEAAAE</sequence>
<organism evidence="2 3">
    <name type="scientific">Oryza sativa subsp. japonica</name>
    <name type="common">Rice</name>
    <dbReference type="NCBI Taxonomy" id="39947"/>
    <lineage>
        <taxon>Eukaryota</taxon>
        <taxon>Viridiplantae</taxon>
        <taxon>Streptophyta</taxon>
        <taxon>Embryophyta</taxon>
        <taxon>Tracheophyta</taxon>
        <taxon>Spermatophyta</taxon>
        <taxon>Magnoliopsida</taxon>
        <taxon>Liliopsida</taxon>
        <taxon>Poales</taxon>
        <taxon>Poaceae</taxon>
        <taxon>BOP clade</taxon>
        <taxon>Oryzoideae</taxon>
        <taxon>Oryzeae</taxon>
        <taxon>Oryzinae</taxon>
        <taxon>Oryza</taxon>
        <taxon>Oryza sativa</taxon>
    </lineage>
</organism>
<dbReference type="AlphaFoldDB" id="Q8S753"/>
<feature type="signal peptide" evidence="1">
    <location>
        <begin position="1"/>
        <end position="24"/>
    </location>
</feature>
<reference evidence="3" key="2">
    <citation type="journal article" date="2008" name="Nucleic Acids Res.">
        <title>The rice annotation project database (RAP-DB): 2008 update.</title>
        <authorList>
            <consortium name="The rice annotation project (RAP)"/>
        </authorList>
    </citation>
    <scope>GENOME REANNOTATION</scope>
    <source>
        <strain evidence="3">cv. Nipponbare</strain>
    </source>
</reference>
<evidence type="ECO:0000313" key="3">
    <source>
        <dbReference type="Proteomes" id="UP000000763"/>
    </source>
</evidence>
<accession>Q8S753</accession>
<name>Q8S753_ORYSJ</name>